<keyword evidence="7 12" id="KW-0479">Metal-binding</keyword>
<evidence type="ECO:0000256" key="9">
    <source>
        <dbReference type="ARBA" id="ARBA00022833"/>
    </source>
</evidence>
<feature type="active site" description="Proton donor" evidence="12">
    <location>
        <position position="268"/>
    </location>
</feature>
<evidence type="ECO:0000256" key="10">
    <source>
        <dbReference type="ARBA" id="ARBA00023098"/>
    </source>
</evidence>
<feature type="binding site" evidence="12">
    <location>
        <position position="241"/>
    </location>
    <ligand>
        <name>Zn(2+)</name>
        <dbReference type="ChEBI" id="CHEBI:29105"/>
    </ligand>
</feature>
<keyword evidence="10 12" id="KW-0443">Lipid metabolism</keyword>
<dbReference type="NCBIfam" id="TIGR00325">
    <property type="entry name" value="lpxC"/>
    <property type="match status" value="1"/>
</dbReference>
<dbReference type="KEGG" id="boz:DBV39_11760"/>
<gene>
    <name evidence="12" type="primary">lpxC</name>
    <name evidence="13" type="ORF">DBV39_11760</name>
</gene>
<dbReference type="EC" id="3.5.1.108" evidence="4 12"/>
<evidence type="ECO:0000256" key="3">
    <source>
        <dbReference type="ARBA" id="ARBA00005002"/>
    </source>
</evidence>
<dbReference type="PANTHER" id="PTHR33694">
    <property type="entry name" value="UDP-3-O-ACYL-N-ACETYLGLUCOSAMINE DEACETYLASE 1, MITOCHONDRIAL-RELATED"/>
    <property type="match status" value="1"/>
</dbReference>
<dbReference type="GO" id="GO:0103117">
    <property type="term" value="F:UDP-3-O-acyl-N-acetylglucosamine deacetylase activity"/>
    <property type="evidence" value="ECO:0007669"/>
    <property type="project" value="UniProtKB-UniRule"/>
</dbReference>
<comment type="pathway">
    <text evidence="3 12">Glycolipid biosynthesis; lipid IV(A) biosynthesis; lipid IV(A) from (3R)-3-hydroxytetradecanoyl-[acyl-carrier-protein] and UDP-N-acetyl-alpha-D-glucosamine: step 2/6.</text>
</comment>
<feature type="binding site" evidence="12">
    <location>
        <position position="245"/>
    </location>
    <ligand>
        <name>Zn(2+)</name>
        <dbReference type="ChEBI" id="CHEBI:29105"/>
    </ligand>
</feature>
<dbReference type="InterPro" id="IPR011334">
    <property type="entry name" value="UDP-acyl_GlcNac_deAcase_C"/>
</dbReference>
<evidence type="ECO:0000313" key="13">
    <source>
        <dbReference type="EMBL" id="AWB34271.1"/>
    </source>
</evidence>
<dbReference type="Pfam" id="PF03331">
    <property type="entry name" value="LpxC"/>
    <property type="match status" value="1"/>
</dbReference>
<evidence type="ECO:0000256" key="1">
    <source>
        <dbReference type="ARBA" id="ARBA00001947"/>
    </source>
</evidence>
<proteinExistence type="inferred from homology"/>
<dbReference type="AlphaFoldDB" id="A0A2R4XKH1"/>
<dbReference type="GO" id="GO:0046872">
    <property type="term" value="F:metal ion binding"/>
    <property type="evidence" value="ECO:0007669"/>
    <property type="project" value="UniProtKB-KW"/>
</dbReference>
<evidence type="ECO:0000256" key="7">
    <source>
        <dbReference type="ARBA" id="ARBA00022723"/>
    </source>
</evidence>
<evidence type="ECO:0000256" key="12">
    <source>
        <dbReference type="HAMAP-Rule" id="MF_00388"/>
    </source>
</evidence>
<evidence type="ECO:0000256" key="4">
    <source>
        <dbReference type="ARBA" id="ARBA00012745"/>
    </source>
</evidence>
<dbReference type="GO" id="GO:0009245">
    <property type="term" value="P:lipid A biosynthetic process"/>
    <property type="evidence" value="ECO:0007669"/>
    <property type="project" value="UniProtKB-UniRule"/>
</dbReference>
<dbReference type="GO" id="GO:0016020">
    <property type="term" value="C:membrane"/>
    <property type="evidence" value="ECO:0007669"/>
    <property type="project" value="GOC"/>
</dbReference>
<dbReference type="Proteomes" id="UP000244571">
    <property type="component" value="Chromosome"/>
</dbReference>
<name>A0A2R4XKH1_9BURK</name>
<evidence type="ECO:0000256" key="8">
    <source>
        <dbReference type="ARBA" id="ARBA00022801"/>
    </source>
</evidence>
<dbReference type="SUPFAM" id="SSF54211">
    <property type="entry name" value="Ribosomal protein S5 domain 2-like"/>
    <property type="match status" value="2"/>
</dbReference>
<keyword evidence="5 12" id="KW-0444">Lipid biosynthesis</keyword>
<keyword evidence="6 12" id="KW-0441">Lipid A biosynthesis</keyword>
<dbReference type="PANTHER" id="PTHR33694:SF1">
    <property type="entry name" value="UDP-3-O-ACYL-N-ACETYLGLUCOSAMINE DEACETYLASE 1, MITOCHONDRIAL-RELATED"/>
    <property type="match status" value="1"/>
</dbReference>
<keyword evidence="8 12" id="KW-0378">Hydrolase</keyword>
<dbReference type="UniPathway" id="UPA00359">
    <property type="reaction ID" value="UER00478"/>
</dbReference>
<protein>
    <recommendedName>
        <fullName evidence="4 12">UDP-3-O-acyl-N-acetylglucosamine deacetylase</fullName>
        <shortName evidence="12">UDP-3-O-acyl-GlcNAc deacetylase</shortName>
        <ecNumber evidence="4 12">3.5.1.108</ecNumber>
    </recommendedName>
    <alternativeName>
        <fullName evidence="12">UDP-3-O-[R-3-hydroxymyristoyl]-N-acetylglucosamine deacetylase</fullName>
    </alternativeName>
</protein>
<evidence type="ECO:0000256" key="6">
    <source>
        <dbReference type="ARBA" id="ARBA00022556"/>
    </source>
</evidence>
<dbReference type="RefSeq" id="WP_108621687.1">
    <property type="nucleotide sequence ID" value="NZ_CP028901.1"/>
</dbReference>
<accession>A0A2R4XKH1</accession>
<evidence type="ECO:0000256" key="2">
    <source>
        <dbReference type="ARBA" id="ARBA00002923"/>
    </source>
</evidence>
<dbReference type="InterPro" id="IPR004463">
    <property type="entry name" value="UDP-acyl_GlcNac_deAcase"/>
</dbReference>
<dbReference type="InterPro" id="IPR015870">
    <property type="entry name" value="UDP-acyl_N-AcGlcN_deAcase_N"/>
</dbReference>
<organism evidence="13 14">
    <name type="scientific">Orrella marina</name>
    <dbReference type="NCBI Taxonomy" id="2163011"/>
    <lineage>
        <taxon>Bacteria</taxon>
        <taxon>Pseudomonadati</taxon>
        <taxon>Pseudomonadota</taxon>
        <taxon>Betaproteobacteria</taxon>
        <taxon>Burkholderiales</taxon>
        <taxon>Alcaligenaceae</taxon>
        <taxon>Orrella</taxon>
    </lineage>
</organism>
<dbReference type="Gene3D" id="3.30.230.20">
    <property type="entry name" value="lpxc deacetylase, domain 1"/>
    <property type="match status" value="1"/>
</dbReference>
<keyword evidence="14" id="KW-1185">Reference proteome</keyword>
<comment type="function">
    <text evidence="2 12">Catalyzes the hydrolysis of UDP-3-O-myristoyl-N-acetylglucosamine to form UDP-3-O-myristoylglucosamine and acetate, the committed step in lipid A biosynthesis.</text>
</comment>
<dbReference type="Gene3D" id="3.30.1700.10">
    <property type="entry name" value="lpxc deacetylase, domain 2"/>
    <property type="match status" value="1"/>
</dbReference>
<dbReference type="EMBL" id="CP028901">
    <property type="protein sequence ID" value="AWB34271.1"/>
    <property type="molecule type" value="Genomic_DNA"/>
</dbReference>
<sequence length="307" mass="33919">MFRQRTIKNIVRTTGVGLHSGRRVELTLRPAEANTGIVFHRVDLDPVVDLPASADGVRDTRLASVLQVGSARVSTVEHLMSALAGMGIDNLHVDLSAEEVPIMDGSAATFVYLLRSAGLQELNAPKQFLRVLKPVEVCEGEGPSRKWARLEPYEGFALSFAIDFKHPAIDSTADFAEIDFAKHSYAKEIARARTFGFVNEVEALRAMGLARGGSLENAIVLDEYRVLNQDGLRYDDEFVKHKILDAIGDLYLIGKPLIARYSASKSGHAINNQLARALLSQQDCWELVTFESAEKAPVAFRREWQLA</sequence>
<evidence type="ECO:0000256" key="5">
    <source>
        <dbReference type="ARBA" id="ARBA00022516"/>
    </source>
</evidence>
<comment type="similarity">
    <text evidence="12">Belongs to the LpxC family.</text>
</comment>
<dbReference type="HAMAP" id="MF_00388">
    <property type="entry name" value="LpxC"/>
    <property type="match status" value="1"/>
</dbReference>
<reference evidence="13 14" key="1">
    <citation type="submission" date="2018-04" db="EMBL/GenBank/DDBJ databases">
        <title>Bordetella sp. HZ20 isolated from seawater.</title>
        <authorList>
            <person name="Sun C."/>
        </authorList>
    </citation>
    <scope>NUCLEOTIDE SEQUENCE [LARGE SCALE GENOMIC DNA]</scope>
    <source>
        <strain evidence="13 14">HZ20</strain>
    </source>
</reference>
<dbReference type="OrthoDB" id="9802746at2"/>
<comment type="cofactor">
    <cofactor evidence="1 12">
        <name>Zn(2+)</name>
        <dbReference type="ChEBI" id="CHEBI:29105"/>
    </cofactor>
</comment>
<feature type="binding site" evidence="12">
    <location>
        <position position="78"/>
    </location>
    <ligand>
        <name>Zn(2+)</name>
        <dbReference type="ChEBI" id="CHEBI:29105"/>
    </ligand>
</feature>
<evidence type="ECO:0000256" key="11">
    <source>
        <dbReference type="ARBA" id="ARBA00024535"/>
    </source>
</evidence>
<comment type="catalytic activity">
    <reaction evidence="11 12">
        <text>a UDP-3-O-[(3R)-3-hydroxyacyl]-N-acetyl-alpha-D-glucosamine + H2O = a UDP-3-O-[(3R)-3-hydroxyacyl]-alpha-D-glucosamine + acetate</text>
        <dbReference type="Rhea" id="RHEA:67816"/>
        <dbReference type="ChEBI" id="CHEBI:15377"/>
        <dbReference type="ChEBI" id="CHEBI:30089"/>
        <dbReference type="ChEBI" id="CHEBI:137740"/>
        <dbReference type="ChEBI" id="CHEBI:173225"/>
        <dbReference type="EC" id="3.5.1.108"/>
    </reaction>
</comment>
<keyword evidence="9 12" id="KW-0862">Zinc</keyword>
<dbReference type="InterPro" id="IPR020568">
    <property type="entry name" value="Ribosomal_Su5_D2-typ_SF"/>
</dbReference>
<evidence type="ECO:0000313" key="14">
    <source>
        <dbReference type="Proteomes" id="UP000244571"/>
    </source>
</evidence>